<comment type="caution">
    <text evidence="2">The sequence shown here is derived from an EMBL/GenBank/DDBJ whole genome shotgun (WGS) entry which is preliminary data.</text>
</comment>
<dbReference type="Pfam" id="PF08839">
    <property type="entry name" value="CDT1"/>
    <property type="match status" value="1"/>
</dbReference>
<proteinExistence type="predicted"/>
<dbReference type="InterPro" id="IPR036390">
    <property type="entry name" value="WH_DNA-bd_sf"/>
</dbReference>
<dbReference type="Proteomes" id="UP001497744">
    <property type="component" value="Unassembled WGS sequence"/>
</dbReference>
<organism evidence="2 3">
    <name type="scientific">Babesia caballi</name>
    <dbReference type="NCBI Taxonomy" id="5871"/>
    <lineage>
        <taxon>Eukaryota</taxon>
        <taxon>Sar</taxon>
        <taxon>Alveolata</taxon>
        <taxon>Apicomplexa</taxon>
        <taxon>Aconoidasida</taxon>
        <taxon>Piroplasmida</taxon>
        <taxon>Babesiidae</taxon>
        <taxon>Babesia</taxon>
    </lineage>
</organism>
<feature type="domain" description="CDT1 Geminin-binding" evidence="1">
    <location>
        <begin position="3"/>
        <end position="55"/>
    </location>
</feature>
<keyword evidence="3" id="KW-1185">Reference proteome</keyword>
<reference evidence="2 3" key="1">
    <citation type="submission" date="2021-06" db="EMBL/GenBank/DDBJ databases">
        <title>Genome sequence of Babesia caballi.</title>
        <authorList>
            <person name="Yamagishi J."/>
            <person name="Kidaka T."/>
            <person name="Ochi A."/>
        </authorList>
    </citation>
    <scope>NUCLEOTIDE SEQUENCE [LARGE SCALE GENOMIC DNA]</scope>
    <source>
        <strain evidence="2">USDA-D6B2</strain>
    </source>
</reference>
<dbReference type="SUPFAM" id="SSF46785">
    <property type="entry name" value="Winged helix' DNA-binding domain"/>
    <property type="match status" value="1"/>
</dbReference>
<sequence length="279" mass="31999">MRSDRPYFKVVQLMVQRMTRKDFTVEQLRQMAWLAPNLITLKWVSISEPVRKRYSTEYKDCRGDLVSDIQIRIHRLDGKICSTTNDFENTCFNFKSVICAWVSRCEAQYVQERGSVTGFVPDLALPVPLAALPTKLYGIPTRDSARSSGHSGDAAHQENAKRLATEARNMSYVREHDVAYWKDLRLFVNALVDLSITDSCPPLLRVEWLAEFMSKYGTKRVTYDNVSEWANTIAQLAPDVLDIAVSKFDDYSAVLTLNPQPRFEQVLKFVNQQIDTCNK</sequence>
<evidence type="ECO:0000313" key="3">
    <source>
        <dbReference type="Proteomes" id="UP001497744"/>
    </source>
</evidence>
<dbReference type="GeneID" id="94192302"/>
<dbReference type="InterPro" id="IPR014939">
    <property type="entry name" value="CDT1_Gemini-bd-like"/>
</dbReference>
<gene>
    <name evidence="2" type="ORF">BcabD6B2_02540</name>
</gene>
<dbReference type="EMBL" id="BPLF01000001">
    <property type="protein sequence ID" value="GIX60819.1"/>
    <property type="molecule type" value="Genomic_DNA"/>
</dbReference>
<protein>
    <submittedName>
        <fullName evidence="2">DNA replication factor CDT1 like family member protein</fullName>
    </submittedName>
</protein>
<dbReference type="RefSeq" id="XP_067712890.1">
    <property type="nucleotide sequence ID" value="XM_067856789.1"/>
</dbReference>
<dbReference type="AlphaFoldDB" id="A0AAV4LLN5"/>
<evidence type="ECO:0000313" key="2">
    <source>
        <dbReference type="EMBL" id="GIX60819.1"/>
    </source>
</evidence>
<name>A0AAV4LLN5_BABCB</name>
<accession>A0AAV4LLN5</accession>
<evidence type="ECO:0000259" key="1">
    <source>
        <dbReference type="Pfam" id="PF08839"/>
    </source>
</evidence>